<gene>
    <name evidence="1" type="ORF">CYY_005200</name>
</gene>
<comment type="caution">
    <text evidence="1">The sequence shown here is derived from an EMBL/GenBank/DDBJ whole genome shotgun (WGS) entry which is preliminary data.</text>
</comment>
<evidence type="ECO:0000313" key="1">
    <source>
        <dbReference type="EMBL" id="KAF2073491.1"/>
    </source>
</evidence>
<protein>
    <submittedName>
        <fullName evidence="1">Uncharacterized protein</fullName>
    </submittedName>
</protein>
<accession>A0A8J4PU57</accession>
<organism evidence="1 2">
    <name type="scientific">Polysphondylium violaceum</name>
    <dbReference type="NCBI Taxonomy" id="133409"/>
    <lineage>
        <taxon>Eukaryota</taxon>
        <taxon>Amoebozoa</taxon>
        <taxon>Evosea</taxon>
        <taxon>Eumycetozoa</taxon>
        <taxon>Dictyostelia</taxon>
        <taxon>Dictyosteliales</taxon>
        <taxon>Dictyosteliaceae</taxon>
        <taxon>Polysphondylium</taxon>
    </lineage>
</organism>
<keyword evidence="2" id="KW-1185">Reference proteome</keyword>
<proteinExistence type="predicted"/>
<dbReference type="AlphaFoldDB" id="A0A8J4PU57"/>
<reference evidence="1" key="1">
    <citation type="submission" date="2020-01" db="EMBL/GenBank/DDBJ databases">
        <title>Development of genomics and gene disruption for Polysphondylium violaceum indicates a role for the polyketide synthase stlB in stalk morphogenesis.</title>
        <authorList>
            <person name="Narita B."/>
            <person name="Kawabe Y."/>
            <person name="Kin K."/>
            <person name="Saito T."/>
            <person name="Gibbs R."/>
            <person name="Kuspa A."/>
            <person name="Muzny D."/>
            <person name="Queller D."/>
            <person name="Richards S."/>
            <person name="Strassman J."/>
            <person name="Sucgang R."/>
            <person name="Worley K."/>
            <person name="Schaap P."/>
        </authorList>
    </citation>
    <scope>NUCLEOTIDE SEQUENCE</scope>
    <source>
        <strain evidence="1">QSvi11</strain>
    </source>
</reference>
<dbReference type="Proteomes" id="UP000695562">
    <property type="component" value="Unassembled WGS sequence"/>
</dbReference>
<dbReference type="EMBL" id="AJWJ01000201">
    <property type="protein sequence ID" value="KAF2073491.1"/>
    <property type="molecule type" value="Genomic_DNA"/>
</dbReference>
<evidence type="ECO:0000313" key="2">
    <source>
        <dbReference type="Proteomes" id="UP000695562"/>
    </source>
</evidence>
<name>A0A8J4PU57_9MYCE</name>
<sequence>MNTYRKSSSNNNNNFKANYETYFNISNIEHLNRSTTSSDDKVLFNLLNDTTASNNGLNSHQINNEKDFIYEDYDDINILKENIKQSIQFQQEIDVINKDLLKEKEDVQDFKMKMIMMNSKIKFHTLELNLDNYDDNPIIFNQTIAEHKE</sequence>